<dbReference type="EMBL" id="CP119064">
    <property type="protein sequence ID" value="WEL38305.1"/>
    <property type="molecule type" value="Genomic_DNA"/>
</dbReference>
<dbReference type="GO" id="GO:0005680">
    <property type="term" value="C:anaphase-promoting complex"/>
    <property type="evidence" value="ECO:0007669"/>
    <property type="project" value="TreeGrafter"/>
</dbReference>
<dbReference type="GO" id="GO:1990757">
    <property type="term" value="F:ubiquitin ligase activator activity"/>
    <property type="evidence" value="ECO:0007669"/>
    <property type="project" value="TreeGrafter"/>
</dbReference>
<dbReference type="InterPro" id="IPR020472">
    <property type="entry name" value="WD40_PAC1"/>
</dbReference>
<dbReference type="Gene3D" id="2.130.10.10">
    <property type="entry name" value="YVTN repeat-like/Quinoprotein amine dehydrogenase"/>
    <property type="match status" value="1"/>
</dbReference>
<proteinExistence type="inferred from homology"/>
<dbReference type="InterPro" id="IPR033010">
    <property type="entry name" value="Cdc20/Fizzy"/>
</dbReference>
<evidence type="ECO:0000313" key="8">
    <source>
        <dbReference type="EMBL" id="WEL38305.1"/>
    </source>
</evidence>
<dbReference type="Pfam" id="PF24807">
    <property type="entry name" value="WD40_CDC20-Fz"/>
    <property type="match status" value="1"/>
</dbReference>
<feature type="repeat" description="WD" evidence="5">
    <location>
        <begin position="188"/>
        <end position="223"/>
    </location>
</feature>
<dbReference type="InterPro" id="IPR056150">
    <property type="entry name" value="WD40_CDC20-Fz"/>
</dbReference>
<accession>A0A9Q9F920</accession>
<dbReference type="PROSITE" id="PS00678">
    <property type="entry name" value="WD_REPEATS_1"/>
    <property type="match status" value="1"/>
</dbReference>
<feature type="repeat" description="WD" evidence="5">
    <location>
        <begin position="325"/>
        <end position="359"/>
    </location>
</feature>
<protein>
    <submittedName>
        <fullName evidence="7">WD40 domain-containing protein</fullName>
    </submittedName>
</protein>
<dbReference type="SUPFAM" id="SSF50978">
    <property type="entry name" value="WD40 repeat-like"/>
    <property type="match status" value="1"/>
</dbReference>
<evidence type="ECO:0000256" key="1">
    <source>
        <dbReference type="ARBA" id="ARBA00006445"/>
    </source>
</evidence>
<evidence type="ECO:0000313" key="10">
    <source>
        <dbReference type="Proteomes" id="UP001217963"/>
    </source>
</evidence>
<dbReference type="OrthoDB" id="10263272at2759"/>
<dbReference type="InterPro" id="IPR019775">
    <property type="entry name" value="WD40_repeat_CS"/>
</dbReference>
<dbReference type="SMART" id="SM00320">
    <property type="entry name" value="WD40"/>
    <property type="match status" value="4"/>
</dbReference>
<dbReference type="Proteomes" id="UP001217963">
    <property type="component" value="Chromosome III"/>
</dbReference>
<dbReference type="InterPro" id="IPR036322">
    <property type="entry name" value="WD40_repeat_dom_sf"/>
</dbReference>
<organism evidence="7 9">
    <name type="scientific">Encephalitozoon hellem</name>
    <name type="common">Microsporidian parasite</name>
    <dbReference type="NCBI Taxonomy" id="27973"/>
    <lineage>
        <taxon>Eukaryota</taxon>
        <taxon>Fungi</taxon>
        <taxon>Fungi incertae sedis</taxon>
        <taxon>Microsporidia</taxon>
        <taxon>Unikaryonidae</taxon>
        <taxon>Encephalitozoon</taxon>
    </lineage>
</organism>
<keyword evidence="3" id="KW-0677">Repeat</keyword>
<reference evidence="8 10" key="2">
    <citation type="submission" date="2023-02" db="EMBL/GenBank/DDBJ databases">
        <title>Encephalitozoon hellem ATCC 50451 complete genome.</title>
        <authorList>
            <person name="Mascarenhas dos Santos A.C."/>
            <person name="Julian A.T."/>
            <person name="Pombert J.-F."/>
        </authorList>
    </citation>
    <scope>NUCLEOTIDE SEQUENCE [LARGE SCALE GENOMIC DNA]</scope>
    <source>
        <strain evidence="8 10">ATCC 50451</strain>
    </source>
</reference>
<evidence type="ECO:0000313" key="9">
    <source>
        <dbReference type="Proteomes" id="UP001059546"/>
    </source>
</evidence>
<dbReference type="PROSITE" id="PS50082">
    <property type="entry name" value="WD_REPEATS_2"/>
    <property type="match status" value="2"/>
</dbReference>
<gene>
    <name evidence="7" type="ORF">GPU96_03g05700</name>
    <name evidence="8" type="ORF">PFJ87_03g01650</name>
</gene>
<evidence type="ECO:0000256" key="3">
    <source>
        <dbReference type="ARBA" id="ARBA00022737"/>
    </source>
</evidence>
<dbReference type="PROSITE" id="PS50294">
    <property type="entry name" value="WD_REPEATS_REGION"/>
    <property type="match status" value="1"/>
</dbReference>
<dbReference type="AlphaFoldDB" id="A0A9Q9F920"/>
<comment type="similarity">
    <text evidence="1">Belongs to the WD repeat CDC20/Fizzy family.</text>
</comment>
<evidence type="ECO:0000256" key="5">
    <source>
        <dbReference type="PROSITE-ProRule" id="PRU00221"/>
    </source>
</evidence>
<dbReference type="GO" id="GO:0031145">
    <property type="term" value="P:anaphase-promoting complex-dependent catabolic process"/>
    <property type="evidence" value="ECO:0007669"/>
    <property type="project" value="TreeGrafter"/>
</dbReference>
<reference evidence="7" key="1">
    <citation type="submission" date="2021-05" db="EMBL/GenBank/DDBJ databases">
        <title>Encephalitozoon hellem ATCC 50604 Complete Genome.</title>
        <authorList>
            <person name="Mascarenhas dos Santos A.C."/>
            <person name="Julian A.T."/>
            <person name="Pombert J.-F."/>
        </authorList>
    </citation>
    <scope>NUCLEOTIDE SEQUENCE</scope>
    <source>
        <strain evidence="7">ATCC 50604</strain>
    </source>
</reference>
<dbReference type="GO" id="GO:1905786">
    <property type="term" value="P:positive regulation of anaphase-promoting complex-dependent catabolic process"/>
    <property type="evidence" value="ECO:0007669"/>
    <property type="project" value="TreeGrafter"/>
</dbReference>
<evidence type="ECO:0000256" key="4">
    <source>
        <dbReference type="ARBA" id="ARBA00023306"/>
    </source>
</evidence>
<dbReference type="InterPro" id="IPR015943">
    <property type="entry name" value="WD40/YVTN_repeat-like_dom_sf"/>
</dbReference>
<evidence type="ECO:0000259" key="6">
    <source>
        <dbReference type="Pfam" id="PF24807"/>
    </source>
</evidence>
<keyword evidence="10" id="KW-1185">Reference proteome</keyword>
<keyword evidence="4" id="KW-0131">Cell cycle</keyword>
<keyword evidence="2 5" id="KW-0853">WD repeat</keyword>
<dbReference type="PRINTS" id="PR00320">
    <property type="entry name" value="GPROTEINBRPT"/>
</dbReference>
<evidence type="ECO:0000256" key="2">
    <source>
        <dbReference type="ARBA" id="ARBA00022574"/>
    </source>
</evidence>
<dbReference type="Proteomes" id="UP001059546">
    <property type="component" value="Chromosome III"/>
</dbReference>
<sequence length="369" mass="41381">MDRFLINKKEVMPRYAPRGAYALGIKEVMHEAGSCYPLDESPYLSTIEGQSLGPKIIIQPYRQLKIKSLPDDFYSSLIDWSGENVFFTADGCLFVHNFFSSKTLQVCDLNSLGITSVKCNPTTSTVALGTSAGAMLSIDIGSLKMTRYSFHRSRIGVIESENTNIITGSRDRKIKITDLRSEKAVATILHHRQEVCGLSISKDLRFLASGGNDNRLYIYDYRNLAHPLKQCSSHKAAVKAISWSPLSPNLLVSGGGTADKTIKLWDISLINSSRSSPCLIRSVDYGSQICNLKWLKSNKILSTHGYSKDDIRLSQMSSFKVERYFLGHKNRVIHFSCSDDERYFVSGSSDSNINFWELDGEKDDEIKIR</sequence>
<dbReference type="PANTHER" id="PTHR19918">
    <property type="entry name" value="CELL DIVISION CYCLE 20 CDC20 FIZZY -RELATED"/>
    <property type="match status" value="1"/>
</dbReference>
<name>A0A9Q9F920_ENCHE</name>
<evidence type="ECO:0000313" key="7">
    <source>
        <dbReference type="EMBL" id="UTX42846.1"/>
    </source>
</evidence>
<feature type="domain" description="CDC20/Fizzy WD40" evidence="6">
    <location>
        <begin position="67"/>
        <end position="356"/>
    </location>
</feature>
<dbReference type="PANTHER" id="PTHR19918:SF1">
    <property type="entry name" value="FIZZY-RELATED PROTEIN HOMOLOG"/>
    <property type="match status" value="1"/>
</dbReference>
<dbReference type="EMBL" id="CP075149">
    <property type="protein sequence ID" value="UTX42846.1"/>
    <property type="molecule type" value="Genomic_DNA"/>
</dbReference>
<dbReference type="GO" id="GO:0010997">
    <property type="term" value="F:anaphase-promoting complex binding"/>
    <property type="evidence" value="ECO:0007669"/>
    <property type="project" value="InterPro"/>
</dbReference>
<dbReference type="InterPro" id="IPR001680">
    <property type="entry name" value="WD40_rpt"/>
</dbReference>